<protein>
    <submittedName>
        <fullName evidence="6">Phosphoadenosine phosphosulfate reductase protein</fullName>
        <ecNumber evidence="6">1.8.4.8</ecNumber>
    </submittedName>
</protein>
<dbReference type="PROSITE" id="PS00211">
    <property type="entry name" value="ABC_TRANSPORTER_1"/>
    <property type="match status" value="1"/>
</dbReference>
<dbReference type="InterPro" id="IPR003439">
    <property type="entry name" value="ABC_transporter-like_ATP-bd"/>
</dbReference>
<keyword evidence="7" id="KW-1185">Reference proteome</keyword>
<evidence type="ECO:0000256" key="4">
    <source>
        <dbReference type="ARBA" id="ARBA00038388"/>
    </source>
</evidence>
<evidence type="ECO:0000256" key="3">
    <source>
        <dbReference type="ARBA" id="ARBA00022840"/>
    </source>
</evidence>
<comment type="caution">
    <text evidence="6">The sequence shown here is derived from an EMBL/GenBank/DDBJ whole genome shotgun (WGS) entry which is preliminary data.</text>
</comment>
<proteinExistence type="inferred from homology"/>
<dbReference type="PANTHER" id="PTHR42798:SF2">
    <property type="entry name" value="ABC TRANSPORTER ATP-BINDING PROTEIN MG467-RELATED"/>
    <property type="match status" value="1"/>
</dbReference>
<feature type="domain" description="ABC transporter" evidence="5">
    <location>
        <begin position="33"/>
        <end position="253"/>
    </location>
</feature>
<dbReference type="GO" id="GO:0022857">
    <property type="term" value="F:transmembrane transporter activity"/>
    <property type="evidence" value="ECO:0007669"/>
    <property type="project" value="UniProtKB-ARBA"/>
</dbReference>
<dbReference type="InterPro" id="IPR017911">
    <property type="entry name" value="MacB-like_ATP-bd"/>
</dbReference>
<accession>U2ELW4</accession>
<dbReference type="SUPFAM" id="SSF52540">
    <property type="entry name" value="P-loop containing nucleoside triphosphate hydrolases"/>
    <property type="match status" value="1"/>
</dbReference>
<dbReference type="InterPro" id="IPR003593">
    <property type="entry name" value="AAA+_ATPase"/>
</dbReference>
<dbReference type="InterPro" id="IPR017871">
    <property type="entry name" value="ABC_transporter-like_CS"/>
</dbReference>
<dbReference type="EMBL" id="AFNV02000011">
    <property type="protein sequence ID" value="ERJ19177.1"/>
    <property type="molecule type" value="Genomic_DNA"/>
</dbReference>
<dbReference type="GO" id="GO:0004604">
    <property type="term" value="F:phosphoadenylyl-sulfate reductase (thioredoxin) activity"/>
    <property type="evidence" value="ECO:0007669"/>
    <property type="project" value="UniProtKB-EC"/>
</dbReference>
<keyword evidence="2" id="KW-0547">Nucleotide-binding</keyword>
<evidence type="ECO:0000256" key="2">
    <source>
        <dbReference type="ARBA" id="ARBA00022741"/>
    </source>
</evidence>
<dbReference type="GO" id="GO:1902495">
    <property type="term" value="C:transmembrane transporter complex"/>
    <property type="evidence" value="ECO:0007669"/>
    <property type="project" value="UniProtKB-ARBA"/>
</dbReference>
<keyword evidence="1" id="KW-0813">Transport</keyword>
<keyword evidence="3" id="KW-0067">ATP-binding</keyword>
<dbReference type="STRING" id="1033802.SSPSH_001785"/>
<reference evidence="6 7" key="2">
    <citation type="journal article" date="2013" name="PLoS ONE">
        <title>INDIGO - INtegrated Data Warehouse of MIcrobial GenOmes with Examples from the Red Sea Extremophiles.</title>
        <authorList>
            <person name="Alam I."/>
            <person name="Antunes A."/>
            <person name="Kamau A.A."/>
            <person name="Ba Alawi W."/>
            <person name="Kalkatawi M."/>
            <person name="Stingl U."/>
            <person name="Bajic V.B."/>
        </authorList>
    </citation>
    <scope>NUCLEOTIDE SEQUENCE [LARGE SCALE GENOMIC DNA]</scope>
    <source>
        <strain evidence="6 7">E1L3A</strain>
    </source>
</reference>
<evidence type="ECO:0000313" key="6">
    <source>
        <dbReference type="EMBL" id="ERJ19177.1"/>
    </source>
</evidence>
<evidence type="ECO:0000256" key="1">
    <source>
        <dbReference type="ARBA" id="ARBA00022448"/>
    </source>
</evidence>
<gene>
    <name evidence="6" type="ORF">SSPSH_001785</name>
</gene>
<organism evidence="6 7">
    <name type="scientific">Salinisphaera shabanensis E1L3A</name>
    <dbReference type="NCBI Taxonomy" id="1033802"/>
    <lineage>
        <taxon>Bacteria</taxon>
        <taxon>Pseudomonadati</taxon>
        <taxon>Pseudomonadota</taxon>
        <taxon>Gammaproteobacteria</taxon>
        <taxon>Salinisphaerales</taxon>
        <taxon>Salinisphaeraceae</taxon>
        <taxon>Salinisphaera</taxon>
    </lineage>
</organism>
<dbReference type="SMART" id="SM00382">
    <property type="entry name" value="AAA"/>
    <property type="match status" value="1"/>
</dbReference>
<reference evidence="6 7" key="1">
    <citation type="journal article" date="2011" name="J. Bacteriol.">
        <title>Genome sequence of Salinisphaera shabanensis, a gammaproteobacterium from the harsh, variable environment of the brine-seawater interface of the Shaban Deep in the Red Sea.</title>
        <authorList>
            <person name="Antunes A."/>
            <person name="Alam I."/>
            <person name="Bajic V.B."/>
            <person name="Stingl U."/>
        </authorList>
    </citation>
    <scope>NUCLEOTIDE SEQUENCE [LARGE SCALE GENOMIC DNA]</scope>
    <source>
        <strain evidence="6 7">E1L3A</strain>
    </source>
</reference>
<dbReference type="PROSITE" id="PS50893">
    <property type="entry name" value="ABC_TRANSPORTER_2"/>
    <property type="match status" value="1"/>
</dbReference>
<dbReference type="Proteomes" id="UP000006242">
    <property type="component" value="Unassembled WGS sequence"/>
</dbReference>
<dbReference type="eggNOG" id="COG4181">
    <property type="taxonomic scope" value="Bacteria"/>
</dbReference>
<evidence type="ECO:0000313" key="7">
    <source>
        <dbReference type="Proteomes" id="UP000006242"/>
    </source>
</evidence>
<dbReference type="GO" id="GO:0016887">
    <property type="term" value="F:ATP hydrolysis activity"/>
    <property type="evidence" value="ECO:0007669"/>
    <property type="project" value="InterPro"/>
</dbReference>
<comment type="similarity">
    <text evidence="4">Belongs to the ABC transporter superfamily. Macrolide exporter (TC 3.A.1.122) family.</text>
</comment>
<dbReference type="InterPro" id="IPR027417">
    <property type="entry name" value="P-loop_NTPase"/>
</dbReference>
<dbReference type="GO" id="GO:0005524">
    <property type="term" value="F:ATP binding"/>
    <property type="evidence" value="ECO:0007669"/>
    <property type="project" value="UniProtKB-KW"/>
</dbReference>
<keyword evidence="6" id="KW-0560">Oxidoreductase</keyword>
<dbReference type="EC" id="1.8.4.8" evidence="6"/>
<evidence type="ECO:0000259" key="5">
    <source>
        <dbReference type="PROSITE" id="PS50893"/>
    </source>
</evidence>
<dbReference type="Pfam" id="PF00005">
    <property type="entry name" value="ABC_tran"/>
    <property type="match status" value="1"/>
</dbReference>
<dbReference type="PANTHER" id="PTHR42798">
    <property type="entry name" value="LIPOPROTEIN-RELEASING SYSTEM ATP-BINDING PROTEIN LOLD"/>
    <property type="match status" value="1"/>
</dbReference>
<dbReference type="FunFam" id="3.40.50.300:FF:000032">
    <property type="entry name" value="Export ABC transporter ATP-binding protein"/>
    <property type="match status" value="1"/>
</dbReference>
<sequence>MSQTAALPSSQKARGEVFLSRTKKLGSMSSPALEAIGLSKTIKSGERTLTILDGIELSLNAGDTLSIVGTSGSGKSTLLALLAGLDTPTKGKLALLGREMSDLDEDARAAWRSGQVGFVFQSFQLLSGLSALDNVTLPLELAGADLGEARDTAQRLLEQVGLAHRVKHTPRQLSGGEQQRVALARAFACQPKILFADEPTGNLDGATGAAVIDQLFELNAEQGTTLVLVTHDEDLAARCARRTRLADGQLHEH</sequence>
<name>U2ELW4_9GAMM</name>
<dbReference type="AlphaFoldDB" id="U2ELW4"/>
<dbReference type="CDD" id="cd03255">
    <property type="entry name" value="ABC_MJ0796_LolCDE_FtsE"/>
    <property type="match status" value="1"/>
</dbReference>
<dbReference type="Gene3D" id="3.40.50.300">
    <property type="entry name" value="P-loop containing nucleotide triphosphate hydrolases"/>
    <property type="match status" value="1"/>
</dbReference>